<dbReference type="InterPro" id="IPR000847">
    <property type="entry name" value="LysR_HTH_N"/>
</dbReference>
<dbReference type="Gene3D" id="1.10.10.10">
    <property type="entry name" value="Winged helix-like DNA-binding domain superfamily/Winged helix DNA-binding domain"/>
    <property type="match status" value="1"/>
</dbReference>
<dbReference type="Pfam" id="PF03466">
    <property type="entry name" value="LysR_substrate"/>
    <property type="match status" value="1"/>
</dbReference>
<evidence type="ECO:0000313" key="7">
    <source>
        <dbReference type="Proteomes" id="UP000640333"/>
    </source>
</evidence>
<organism evidence="6 7">
    <name type="scientific">Pontibacterium sinense</name>
    <dbReference type="NCBI Taxonomy" id="2781979"/>
    <lineage>
        <taxon>Bacteria</taxon>
        <taxon>Pseudomonadati</taxon>
        <taxon>Pseudomonadota</taxon>
        <taxon>Gammaproteobacteria</taxon>
        <taxon>Oceanospirillales</taxon>
        <taxon>Oceanospirillaceae</taxon>
        <taxon>Pontibacterium</taxon>
    </lineage>
</organism>
<dbReference type="InterPro" id="IPR036390">
    <property type="entry name" value="WH_DNA-bd_sf"/>
</dbReference>
<dbReference type="AlphaFoldDB" id="A0A8J7F8E9"/>
<dbReference type="CDD" id="cd05466">
    <property type="entry name" value="PBP2_LTTR_substrate"/>
    <property type="match status" value="1"/>
</dbReference>
<keyword evidence="2" id="KW-0805">Transcription regulation</keyword>
<keyword evidence="4" id="KW-0804">Transcription</keyword>
<dbReference type="SUPFAM" id="SSF53850">
    <property type="entry name" value="Periplasmic binding protein-like II"/>
    <property type="match status" value="1"/>
</dbReference>
<dbReference type="PANTHER" id="PTHR30126">
    <property type="entry name" value="HTH-TYPE TRANSCRIPTIONAL REGULATOR"/>
    <property type="match status" value="1"/>
</dbReference>
<dbReference type="GO" id="GO:0003700">
    <property type="term" value="F:DNA-binding transcription factor activity"/>
    <property type="evidence" value="ECO:0007669"/>
    <property type="project" value="InterPro"/>
</dbReference>
<dbReference type="InterPro" id="IPR005119">
    <property type="entry name" value="LysR_subst-bd"/>
</dbReference>
<comment type="caution">
    <text evidence="6">The sequence shown here is derived from an EMBL/GenBank/DDBJ whole genome shotgun (WGS) entry which is preliminary data.</text>
</comment>
<keyword evidence="3" id="KW-0238">DNA-binding</keyword>
<comment type="similarity">
    <text evidence="1">Belongs to the LysR transcriptional regulatory family.</text>
</comment>
<dbReference type="Pfam" id="PF00126">
    <property type="entry name" value="HTH_1"/>
    <property type="match status" value="1"/>
</dbReference>
<evidence type="ECO:0000256" key="4">
    <source>
        <dbReference type="ARBA" id="ARBA00023163"/>
    </source>
</evidence>
<keyword evidence="7" id="KW-1185">Reference proteome</keyword>
<evidence type="ECO:0000313" key="6">
    <source>
        <dbReference type="EMBL" id="MBE9397030.1"/>
    </source>
</evidence>
<dbReference type="InterPro" id="IPR036388">
    <property type="entry name" value="WH-like_DNA-bd_sf"/>
</dbReference>
<protein>
    <submittedName>
        <fullName evidence="6">LysR family transcriptional regulator</fullName>
    </submittedName>
</protein>
<evidence type="ECO:0000256" key="2">
    <source>
        <dbReference type="ARBA" id="ARBA00023015"/>
    </source>
</evidence>
<dbReference type="EMBL" id="JADEYS010000005">
    <property type="protein sequence ID" value="MBE9397030.1"/>
    <property type="molecule type" value="Genomic_DNA"/>
</dbReference>
<gene>
    <name evidence="6" type="ORF">IOQ59_07115</name>
</gene>
<name>A0A8J7F8E9_9GAMM</name>
<feature type="domain" description="HTH lysR-type" evidence="5">
    <location>
        <begin position="1"/>
        <end position="56"/>
    </location>
</feature>
<reference evidence="6" key="1">
    <citation type="submission" date="2020-10" db="EMBL/GenBank/DDBJ databases">
        <title>Bacterium isolated from coastal waters sediment.</title>
        <authorList>
            <person name="Chen R.-J."/>
            <person name="Lu D.-C."/>
            <person name="Zhu K.-L."/>
            <person name="Du Z.-J."/>
        </authorList>
    </citation>
    <scope>NUCLEOTIDE SEQUENCE</scope>
    <source>
        <strain evidence="6">N1Y112</strain>
    </source>
</reference>
<evidence type="ECO:0000259" key="5">
    <source>
        <dbReference type="PROSITE" id="PS50931"/>
    </source>
</evidence>
<dbReference type="Proteomes" id="UP000640333">
    <property type="component" value="Unassembled WGS sequence"/>
</dbReference>
<proteinExistence type="inferred from homology"/>
<evidence type="ECO:0000256" key="3">
    <source>
        <dbReference type="ARBA" id="ARBA00023125"/>
    </source>
</evidence>
<sequence>MKHMRTFCTVVEYGGFVGAQASLGMSQPAISTHIRDFEIRLGFRLCHRGRSGFRLTEKGEITYRKCREMLNMIADFDADLGELRNKLTGVLRVGLIDNTVTNREFPIPDAINRFYSRDNDVSLSLTVLSPEDLERELLSGNIHLAIGIFSNRHSAVRYRHLYTEAHKFYCGKGHPLFDLPDDEITLETLRKHPISSRTYLQQADLQYFRKNHNTASVSNMEAQAILITSGSFMGFLPVHYAQQWVKRGEMRALEHLGLNWSSDFQLAVRSSPAPKNIARVFVEDIEASINTLSSS</sequence>
<dbReference type="PROSITE" id="PS50931">
    <property type="entry name" value="HTH_LYSR"/>
    <property type="match status" value="1"/>
</dbReference>
<dbReference type="PANTHER" id="PTHR30126:SF98">
    <property type="entry name" value="HTH-TYPE TRANSCRIPTIONAL ACTIVATOR BAUR"/>
    <property type="match status" value="1"/>
</dbReference>
<dbReference type="GO" id="GO:0000976">
    <property type="term" value="F:transcription cis-regulatory region binding"/>
    <property type="evidence" value="ECO:0007669"/>
    <property type="project" value="TreeGrafter"/>
</dbReference>
<dbReference type="SUPFAM" id="SSF46785">
    <property type="entry name" value="Winged helix' DNA-binding domain"/>
    <property type="match status" value="1"/>
</dbReference>
<accession>A0A8J7F8E9</accession>
<dbReference type="Gene3D" id="3.40.190.290">
    <property type="match status" value="1"/>
</dbReference>
<evidence type="ECO:0000256" key="1">
    <source>
        <dbReference type="ARBA" id="ARBA00009437"/>
    </source>
</evidence>